<keyword evidence="3" id="KW-1185">Reference proteome</keyword>
<feature type="region of interest" description="Disordered" evidence="1">
    <location>
        <begin position="205"/>
        <end position="242"/>
    </location>
</feature>
<dbReference type="AlphaFoldDB" id="A0A836B2J4"/>
<dbReference type="EMBL" id="JAEHOC010000001">
    <property type="protein sequence ID" value="KAG2445821.1"/>
    <property type="molecule type" value="Genomic_DNA"/>
</dbReference>
<evidence type="ECO:0000313" key="2">
    <source>
        <dbReference type="EMBL" id="KAG2445821.1"/>
    </source>
</evidence>
<feature type="region of interest" description="Disordered" evidence="1">
    <location>
        <begin position="32"/>
        <end position="63"/>
    </location>
</feature>
<accession>A0A836B2J4</accession>
<evidence type="ECO:0000313" key="3">
    <source>
        <dbReference type="Proteomes" id="UP000650467"/>
    </source>
</evidence>
<name>A0A836B2J4_CHLIN</name>
<dbReference type="Proteomes" id="UP000650467">
    <property type="component" value="Unassembled WGS sequence"/>
</dbReference>
<reference evidence="2" key="1">
    <citation type="journal article" date="2020" name="bioRxiv">
        <title>Comparative genomics of Chlamydomonas.</title>
        <authorList>
            <person name="Craig R.J."/>
            <person name="Hasan A.R."/>
            <person name="Ness R.W."/>
            <person name="Keightley P.D."/>
        </authorList>
    </citation>
    <scope>NUCLEOTIDE SEQUENCE</scope>
    <source>
        <strain evidence="2">SAG 7.73</strain>
    </source>
</reference>
<protein>
    <submittedName>
        <fullName evidence="2">Uncharacterized protein</fullName>
    </submittedName>
</protein>
<sequence length="242" mass="23732">MISSVCGRPGAAAAATAALAGWRAAGAGWGGLSAASGAGPAATAYSSSTDYSGGGTGTSMGSHPLYELDKIQRTARGEIDSTEAEPMGTSGLPHPTGRMAGGVEARAEPGQTPSADELKSDGSGALPDFYVGEQPPGQRRPGAPGSGDATQLSDPGLATGRAAGAEPHAGTNSEGSYGGQSADYYHGMKPVVTDPMTGLASGTVMDASEKTRREVGPAVIRGPGSDAVGVNTRPNTGADVSA</sequence>
<comment type="caution">
    <text evidence="2">The sequence shown here is derived from an EMBL/GenBank/DDBJ whole genome shotgun (WGS) entry which is preliminary data.</text>
</comment>
<feature type="compositionally biased region" description="Low complexity" evidence="1">
    <location>
        <begin position="132"/>
        <end position="143"/>
    </location>
</feature>
<gene>
    <name evidence="2" type="ORF">HXX76_000425</name>
</gene>
<proteinExistence type="predicted"/>
<feature type="compositionally biased region" description="Low complexity" evidence="1">
    <location>
        <begin position="32"/>
        <end position="51"/>
    </location>
</feature>
<organism evidence="2 3">
    <name type="scientific">Chlamydomonas incerta</name>
    <dbReference type="NCBI Taxonomy" id="51695"/>
    <lineage>
        <taxon>Eukaryota</taxon>
        <taxon>Viridiplantae</taxon>
        <taxon>Chlorophyta</taxon>
        <taxon>core chlorophytes</taxon>
        <taxon>Chlorophyceae</taxon>
        <taxon>CS clade</taxon>
        <taxon>Chlamydomonadales</taxon>
        <taxon>Chlamydomonadaceae</taxon>
        <taxon>Chlamydomonas</taxon>
    </lineage>
</organism>
<evidence type="ECO:0000256" key="1">
    <source>
        <dbReference type="SAM" id="MobiDB-lite"/>
    </source>
</evidence>
<feature type="region of interest" description="Disordered" evidence="1">
    <location>
        <begin position="79"/>
        <end position="182"/>
    </location>
</feature>
<dbReference type="OrthoDB" id="546578at2759"/>